<comment type="caution">
    <text evidence="2">The sequence shown here is derived from an EMBL/GenBank/DDBJ whole genome shotgun (WGS) entry which is preliminary data.</text>
</comment>
<keyword evidence="1" id="KW-0732">Signal</keyword>
<organism evidence="2 3">
    <name type="scientific">Raineya orbicola</name>
    <dbReference type="NCBI Taxonomy" id="2016530"/>
    <lineage>
        <taxon>Bacteria</taxon>
        <taxon>Pseudomonadati</taxon>
        <taxon>Bacteroidota</taxon>
        <taxon>Cytophagia</taxon>
        <taxon>Cytophagales</taxon>
        <taxon>Raineyaceae</taxon>
        <taxon>Raineya</taxon>
    </lineage>
</organism>
<sequence>MKIWAFAFVFFFAVFSAFSQDSVRVTFFNRSQKNVYVAVAYHKRMPEGDIALCTYGWFEVKKEKSKTLWLKNIQREKGVFYHAHNTLNRNDNWGGSLFYMVHPTSPFHIAYANNSALATALDNELSQQEIQQLEAYPFREMKWNPKGFFQVNLLE</sequence>
<name>A0A2N3ICM0_9BACT</name>
<dbReference type="InterPro" id="IPR009380">
    <property type="entry name" value="DUF1036"/>
</dbReference>
<proteinExistence type="predicted"/>
<accession>A0A2N3ICM0</accession>
<feature type="signal peptide" evidence="1">
    <location>
        <begin position="1"/>
        <end position="19"/>
    </location>
</feature>
<feature type="chain" id="PRO_5014969228" evidence="1">
    <location>
        <begin position="20"/>
        <end position="155"/>
    </location>
</feature>
<evidence type="ECO:0000256" key="1">
    <source>
        <dbReference type="SAM" id="SignalP"/>
    </source>
</evidence>
<dbReference type="Pfam" id="PF06282">
    <property type="entry name" value="DUF1036"/>
    <property type="match status" value="1"/>
</dbReference>
<reference evidence="2 3" key="1">
    <citation type="submission" date="2017-06" db="EMBL/GenBank/DDBJ databases">
        <title>Raineya orbicola gen. nov., sp. nov. a slightly thermophilic bacterium of the phylum Bacteroidetes and the description of Raineyaceae fam. nov.</title>
        <authorList>
            <person name="Albuquerque L."/>
            <person name="Polonia A.R.M."/>
            <person name="Barroso C."/>
            <person name="Froufe H.J.C."/>
            <person name="Lage O."/>
            <person name="Lobo-Da-Cunha A."/>
            <person name="Egas C."/>
            <person name="Da Costa M.S."/>
        </authorList>
    </citation>
    <scope>NUCLEOTIDE SEQUENCE [LARGE SCALE GENOMIC DNA]</scope>
    <source>
        <strain evidence="2 3">SPSPC-11</strain>
    </source>
</reference>
<evidence type="ECO:0000313" key="2">
    <source>
        <dbReference type="EMBL" id="PKQ68008.1"/>
    </source>
</evidence>
<protein>
    <submittedName>
        <fullName evidence="2">Uncharacterized protein</fullName>
    </submittedName>
</protein>
<keyword evidence="3" id="KW-1185">Reference proteome</keyword>
<evidence type="ECO:0000313" key="3">
    <source>
        <dbReference type="Proteomes" id="UP000233387"/>
    </source>
</evidence>
<dbReference type="Proteomes" id="UP000233387">
    <property type="component" value="Unassembled WGS sequence"/>
</dbReference>
<gene>
    <name evidence="2" type="ORF">Rain11_1819</name>
</gene>
<dbReference type="AlphaFoldDB" id="A0A2N3ICM0"/>
<dbReference type="RefSeq" id="WP_101359089.1">
    <property type="nucleotide sequence ID" value="NZ_NKXO01000028.1"/>
</dbReference>
<dbReference type="OrthoDB" id="9833257at2"/>
<dbReference type="EMBL" id="NKXO01000028">
    <property type="protein sequence ID" value="PKQ68008.1"/>
    <property type="molecule type" value="Genomic_DNA"/>
</dbReference>